<proteinExistence type="predicted"/>
<evidence type="ECO:0000256" key="1">
    <source>
        <dbReference type="SAM" id="Phobius"/>
    </source>
</evidence>
<accession>A0A1L7CI16</accession>
<dbReference type="OrthoDB" id="4426699at2"/>
<keyword evidence="1" id="KW-0472">Membrane</keyword>
<protein>
    <recommendedName>
        <fullName evidence="4">DUF3180 domain-containing protein</fullName>
    </recommendedName>
</protein>
<feature type="transmembrane region" description="Helical" evidence="1">
    <location>
        <begin position="77"/>
        <end position="101"/>
    </location>
</feature>
<feature type="transmembrane region" description="Helical" evidence="1">
    <location>
        <begin position="121"/>
        <end position="139"/>
    </location>
</feature>
<dbReference type="RefSeq" id="WP_075727615.1">
    <property type="nucleotide sequence ID" value="NZ_CP009245.1"/>
</dbReference>
<dbReference type="InterPro" id="IPR021517">
    <property type="entry name" value="DUF3180"/>
</dbReference>
<sequence length="154" mass="15748">MKKTPPARIIALTLFFAAASLILTFRFYGSMPHIPPSVAVTLWGLTAACGFGTWVVRKNISRGHIGLDRSQLNPLSAVNWLILGTASAYTGGIVGGIYLGIAAYVLPRTTTLMAAADDAPGVIVSALGGIALAAAGLILERACAVPPGSDGEAA</sequence>
<feature type="transmembrane region" description="Helical" evidence="1">
    <location>
        <begin position="34"/>
        <end position="56"/>
    </location>
</feature>
<keyword evidence="1" id="KW-1133">Transmembrane helix</keyword>
<keyword evidence="1" id="KW-0812">Transmembrane</keyword>
<dbReference type="AlphaFoldDB" id="A0A1L7CI16"/>
<organism evidence="2 3">
    <name type="scientific">Corynebacterium aquilae DSM 44791</name>
    <dbReference type="NCBI Taxonomy" id="1431546"/>
    <lineage>
        <taxon>Bacteria</taxon>
        <taxon>Bacillati</taxon>
        <taxon>Actinomycetota</taxon>
        <taxon>Actinomycetes</taxon>
        <taxon>Mycobacteriales</taxon>
        <taxon>Corynebacteriaceae</taxon>
        <taxon>Corynebacterium</taxon>
    </lineage>
</organism>
<gene>
    <name evidence="2" type="ORF">CAQU_11030</name>
</gene>
<dbReference type="EMBL" id="CP009245">
    <property type="protein sequence ID" value="APT85496.1"/>
    <property type="molecule type" value="Genomic_DNA"/>
</dbReference>
<evidence type="ECO:0008006" key="4">
    <source>
        <dbReference type="Google" id="ProtNLM"/>
    </source>
</evidence>
<feature type="transmembrane region" description="Helical" evidence="1">
    <location>
        <begin position="9"/>
        <end position="28"/>
    </location>
</feature>
<reference evidence="2 3" key="1">
    <citation type="submission" date="2014-08" db="EMBL/GenBank/DDBJ databases">
        <title>Complete genome sequence of Corynebacterium aquilae S-613T(T) (=DSM 44791(T)), isolated from the choana of a healthy golden eagle.</title>
        <authorList>
            <person name="Ruckert C."/>
            <person name="Albersmeier A."/>
            <person name="Winkler A."/>
            <person name="Kalinowski J."/>
        </authorList>
    </citation>
    <scope>NUCLEOTIDE SEQUENCE [LARGE SCALE GENOMIC DNA]</scope>
    <source>
        <strain evidence="2 3">S-613</strain>
    </source>
</reference>
<keyword evidence="3" id="KW-1185">Reference proteome</keyword>
<dbReference type="Proteomes" id="UP000185478">
    <property type="component" value="Chromosome"/>
</dbReference>
<evidence type="ECO:0000313" key="2">
    <source>
        <dbReference type="EMBL" id="APT85496.1"/>
    </source>
</evidence>
<dbReference type="STRING" id="1431546.CAQU_11030"/>
<evidence type="ECO:0000313" key="3">
    <source>
        <dbReference type="Proteomes" id="UP000185478"/>
    </source>
</evidence>
<name>A0A1L7CI16_9CORY</name>
<dbReference type="KEGG" id="caqu:CAQU_11030"/>
<dbReference type="Pfam" id="PF11377">
    <property type="entry name" value="DUF3180"/>
    <property type="match status" value="1"/>
</dbReference>